<evidence type="ECO:0000313" key="2">
    <source>
        <dbReference type="EMBL" id="KAJ8315724.1"/>
    </source>
</evidence>
<evidence type="ECO:0000256" key="1">
    <source>
        <dbReference type="SAM" id="MobiDB-lite"/>
    </source>
</evidence>
<dbReference type="Pfam" id="PF00653">
    <property type="entry name" value="BIR"/>
    <property type="match status" value="1"/>
</dbReference>
<protein>
    <submittedName>
        <fullName evidence="2">Uncharacterized protein</fullName>
    </submittedName>
</protein>
<feature type="region of interest" description="Disordered" evidence="1">
    <location>
        <begin position="398"/>
        <end position="432"/>
    </location>
</feature>
<dbReference type="Proteomes" id="UP001217089">
    <property type="component" value="Unassembled WGS sequence"/>
</dbReference>
<dbReference type="PANTHER" id="PTHR10044">
    <property type="entry name" value="INHIBITOR OF APOPTOSIS"/>
    <property type="match status" value="1"/>
</dbReference>
<dbReference type="EMBL" id="JARBDR010000337">
    <property type="protein sequence ID" value="KAJ8315724.1"/>
    <property type="molecule type" value="Genomic_DNA"/>
</dbReference>
<accession>A0ABQ9FEK6</accession>
<dbReference type="SUPFAM" id="SSF57924">
    <property type="entry name" value="Inhibitor of apoptosis (IAP) repeat"/>
    <property type="match status" value="1"/>
</dbReference>
<evidence type="ECO:0000313" key="3">
    <source>
        <dbReference type="Proteomes" id="UP001217089"/>
    </source>
</evidence>
<keyword evidence="3" id="KW-1185">Reference proteome</keyword>
<sequence>MCVNKSQKARFFKLLGLVETTEVLQKNRGQTHKNDRNKNETQLKAEEHEHDGSCCLKRTREQTSEVYMINQCQASVNDIDYQHDIMEDVVTFKDIHEQNTSKKETQIDLNHSHDEKVEDGVQRVEDGIMELKEIMIQIKKMIGYPENKTTPDKSLRLKQVKPTRKKLQKKPQYFRTKANEKTVNLRQKGIKENPYKKHVDNLFIVINGIRKKQKSNRYYKQRHSYLQIILQTWINSQRKSRTNKDSKKMLLKLPKHIRSSILQLRHERRNALINVYPIERQGINDYFQNLNLENGNSDTRHPMSYEWFRFGSYARYPENAPVRPIRLSAAGFFATGNGDEVKCFSCGVTYSNWLADDEAINVHRRISPHCEFVCNFDANIPISQPLNERSENNVLHGDSATAQRSEHSIEDVTNLQRESYPSNTQNTSLSEHNTYDQIVRENETCTNHIQHNV</sequence>
<dbReference type="InterPro" id="IPR050784">
    <property type="entry name" value="IAP"/>
</dbReference>
<dbReference type="Gene3D" id="1.10.1170.10">
    <property type="entry name" value="Inhibitor Of Apoptosis Protein (2mihbC-IAP-1), Chain A"/>
    <property type="match status" value="1"/>
</dbReference>
<proteinExistence type="predicted"/>
<dbReference type="PROSITE" id="PS50143">
    <property type="entry name" value="BIR_REPEAT_2"/>
    <property type="match status" value="1"/>
</dbReference>
<organism evidence="2 3">
    <name type="scientific">Tegillarca granosa</name>
    <name type="common">Malaysian cockle</name>
    <name type="synonym">Anadara granosa</name>
    <dbReference type="NCBI Taxonomy" id="220873"/>
    <lineage>
        <taxon>Eukaryota</taxon>
        <taxon>Metazoa</taxon>
        <taxon>Spiralia</taxon>
        <taxon>Lophotrochozoa</taxon>
        <taxon>Mollusca</taxon>
        <taxon>Bivalvia</taxon>
        <taxon>Autobranchia</taxon>
        <taxon>Pteriomorphia</taxon>
        <taxon>Arcoida</taxon>
        <taxon>Arcoidea</taxon>
        <taxon>Arcidae</taxon>
        <taxon>Tegillarca</taxon>
    </lineage>
</organism>
<dbReference type="InterPro" id="IPR001370">
    <property type="entry name" value="BIR_rpt"/>
</dbReference>
<dbReference type="SMART" id="SM00238">
    <property type="entry name" value="BIR"/>
    <property type="match status" value="1"/>
</dbReference>
<feature type="region of interest" description="Disordered" evidence="1">
    <location>
        <begin position="26"/>
        <end position="51"/>
    </location>
</feature>
<gene>
    <name evidence="2" type="ORF">KUTeg_007874</name>
</gene>
<feature type="compositionally biased region" description="Basic and acidic residues" evidence="1">
    <location>
        <begin position="32"/>
        <end position="51"/>
    </location>
</feature>
<feature type="compositionally biased region" description="Polar residues" evidence="1">
    <location>
        <begin position="411"/>
        <end position="432"/>
    </location>
</feature>
<reference evidence="2 3" key="1">
    <citation type="submission" date="2022-12" db="EMBL/GenBank/DDBJ databases">
        <title>Chromosome-level genome of Tegillarca granosa.</title>
        <authorList>
            <person name="Kim J."/>
        </authorList>
    </citation>
    <scope>NUCLEOTIDE SEQUENCE [LARGE SCALE GENOMIC DNA]</scope>
    <source>
        <strain evidence="2">Teg-2019</strain>
        <tissue evidence="2">Adductor muscle</tissue>
    </source>
</reference>
<dbReference type="CDD" id="cd00022">
    <property type="entry name" value="BIR"/>
    <property type="match status" value="1"/>
</dbReference>
<comment type="caution">
    <text evidence="2">The sequence shown here is derived from an EMBL/GenBank/DDBJ whole genome shotgun (WGS) entry which is preliminary data.</text>
</comment>
<name>A0ABQ9FEK6_TEGGR</name>
<dbReference type="PANTHER" id="PTHR10044:SF139">
    <property type="entry name" value="DEATH-ASSOCIATED INHIBITOR OF APOPTOSIS 2"/>
    <property type="match status" value="1"/>
</dbReference>